<reference evidence="2" key="1">
    <citation type="submission" date="2023-03" db="EMBL/GenBank/DDBJ databases">
        <title>Actinorhabdospora filicis NBRC 111898.</title>
        <authorList>
            <person name="Ichikawa N."/>
            <person name="Sato H."/>
            <person name="Tonouchi N."/>
        </authorList>
    </citation>
    <scope>NUCLEOTIDE SEQUENCE</scope>
    <source>
        <strain evidence="2">NBRC 111898</strain>
    </source>
</reference>
<dbReference type="RefSeq" id="WP_285667585.1">
    <property type="nucleotide sequence ID" value="NZ_BSTX01000008.1"/>
</dbReference>
<gene>
    <name evidence="2" type="ORF">Afil01_68290</name>
</gene>
<keyword evidence="3" id="KW-1185">Reference proteome</keyword>
<organism evidence="2 3">
    <name type="scientific">Actinorhabdospora filicis</name>
    <dbReference type="NCBI Taxonomy" id="1785913"/>
    <lineage>
        <taxon>Bacteria</taxon>
        <taxon>Bacillati</taxon>
        <taxon>Actinomycetota</taxon>
        <taxon>Actinomycetes</taxon>
        <taxon>Micromonosporales</taxon>
        <taxon>Micromonosporaceae</taxon>
        <taxon>Actinorhabdospora</taxon>
    </lineage>
</organism>
<feature type="transmembrane region" description="Helical" evidence="1">
    <location>
        <begin position="255"/>
        <end position="279"/>
    </location>
</feature>
<name>A0A9W6SUE7_9ACTN</name>
<proteinExistence type="predicted"/>
<keyword evidence="1" id="KW-0812">Transmembrane</keyword>
<dbReference type="AlphaFoldDB" id="A0A9W6SUE7"/>
<feature type="transmembrane region" description="Helical" evidence="1">
    <location>
        <begin position="286"/>
        <end position="311"/>
    </location>
</feature>
<keyword evidence="1" id="KW-0472">Membrane</keyword>
<evidence type="ECO:0000256" key="1">
    <source>
        <dbReference type="SAM" id="Phobius"/>
    </source>
</evidence>
<evidence type="ECO:0000313" key="2">
    <source>
        <dbReference type="EMBL" id="GLZ82022.1"/>
    </source>
</evidence>
<keyword evidence="1" id="KW-1133">Transmembrane helix</keyword>
<dbReference type="Proteomes" id="UP001165079">
    <property type="component" value="Unassembled WGS sequence"/>
</dbReference>
<dbReference type="EMBL" id="BSTX01000008">
    <property type="protein sequence ID" value="GLZ82022.1"/>
    <property type="molecule type" value="Genomic_DNA"/>
</dbReference>
<evidence type="ECO:0000313" key="3">
    <source>
        <dbReference type="Proteomes" id="UP001165079"/>
    </source>
</evidence>
<comment type="caution">
    <text evidence="2">The sequence shown here is derived from an EMBL/GenBank/DDBJ whole genome shotgun (WGS) entry which is preliminary data.</text>
</comment>
<feature type="transmembrane region" description="Helical" evidence="1">
    <location>
        <begin position="191"/>
        <end position="210"/>
    </location>
</feature>
<protein>
    <submittedName>
        <fullName evidence="2">Uncharacterized protein</fullName>
    </submittedName>
</protein>
<feature type="transmembrane region" description="Helical" evidence="1">
    <location>
        <begin position="323"/>
        <end position="341"/>
    </location>
</feature>
<accession>A0A9W6SUE7</accession>
<feature type="transmembrane region" description="Helical" evidence="1">
    <location>
        <begin position="222"/>
        <end position="243"/>
    </location>
</feature>
<sequence length="350" mass="36281">MSPARRSGRSAALAGLFAVLILLVTPGIAVAHGTAGLENSDYRVSVTSVPGLPGLEVRPVEAASRLELTNTGDLPVEVLGYSGEPYLLISPDGVFVNVFSPAAYLNETATGATAVPAYAAPSQAPYWQKATDEPRVRWFDHRAHWMNEAPPAQVAGATTDQRILDWTIPLRVGVTPYQLTGTLDWVAPPSAGTWAALTMLAGAAVVFVGVSTRIPDRVARLSLASAAAVAGAAAVADAIGRAITSQDLQTGWFKILFTAELWPLFGGAVSVAAAAYAFARKPAADLALGVAGVCLGMFAGLSRIPSFAYAVTPTPWSGDVDRVLIVAGLGLGTGLAVGALVRARRKGQMH</sequence>